<evidence type="ECO:0000256" key="1">
    <source>
        <dbReference type="SAM" id="Phobius"/>
    </source>
</evidence>
<organism evidence="2 3">
    <name type="scientific">Clostridium porci</name>
    <dbReference type="NCBI Taxonomy" id="2605778"/>
    <lineage>
        <taxon>Bacteria</taxon>
        <taxon>Bacillati</taxon>
        <taxon>Bacillota</taxon>
        <taxon>Clostridia</taxon>
        <taxon>Eubacteriales</taxon>
        <taxon>Clostridiaceae</taxon>
        <taxon>Clostridium</taxon>
    </lineage>
</organism>
<sequence>MTEEKRIILDKKTLRQSWWNWTCWGQICYNFERMMGLGFCHSMIPILKKLYPDDKVKMAEGMSRHLTYYNTENTWGCLIPGIVAAMEEERANGADVEDDAISNIKTALMGPLAGVGDAITQGIVKVILLAIGIDLAMEGNPLGPLLFVLIFSVYALGVGYTCYMTGYKMGKNAVVKILSGGLIKEITEGCGAMGMMVLGGLVATKIGITTQLSFTLGEKVTEVQALLDQIIPALLPLVLFFGVYGLLRRGITPMKTMGMIFLAGIVLSLTGVLG</sequence>
<accession>A0A7X2NIM9</accession>
<reference evidence="2 3" key="1">
    <citation type="submission" date="2019-08" db="EMBL/GenBank/DDBJ databases">
        <title>In-depth cultivation of the pig gut microbiome towards novel bacterial diversity and tailored functional studies.</title>
        <authorList>
            <person name="Wylensek D."/>
            <person name="Hitch T.C.A."/>
            <person name="Clavel T."/>
        </authorList>
    </citation>
    <scope>NUCLEOTIDE SEQUENCE [LARGE SCALE GENOMIC DNA]</scope>
    <source>
        <strain evidence="2 3">WCA-389-WT-23D1</strain>
    </source>
</reference>
<dbReference type="Proteomes" id="UP000429958">
    <property type="component" value="Unassembled WGS sequence"/>
</dbReference>
<dbReference type="GO" id="GO:0009401">
    <property type="term" value="P:phosphoenolpyruvate-dependent sugar phosphotransferase system"/>
    <property type="evidence" value="ECO:0007669"/>
    <property type="project" value="InterPro"/>
</dbReference>
<gene>
    <name evidence="2" type="ORF">FYJ39_02790</name>
</gene>
<keyword evidence="1" id="KW-0472">Membrane</keyword>
<proteinExistence type="predicted"/>
<keyword evidence="3" id="KW-1185">Reference proteome</keyword>
<dbReference type="Pfam" id="PF03613">
    <property type="entry name" value="EIID-AGA"/>
    <property type="match status" value="1"/>
</dbReference>
<feature type="transmembrane region" description="Helical" evidence="1">
    <location>
        <begin position="229"/>
        <end position="247"/>
    </location>
</feature>
<feature type="transmembrane region" description="Helical" evidence="1">
    <location>
        <begin position="186"/>
        <end position="209"/>
    </location>
</feature>
<evidence type="ECO:0000313" key="3">
    <source>
        <dbReference type="Proteomes" id="UP000429958"/>
    </source>
</evidence>
<dbReference type="InterPro" id="IPR004704">
    <property type="entry name" value="PTS_IID_man"/>
</dbReference>
<dbReference type="AlphaFoldDB" id="A0A7X2NIM9"/>
<feature type="transmembrane region" description="Helical" evidence="1">
    <location>
        <begin position="112"/>
        <end position="133"/>
    </location>
</feature>
<name>A0A7X2NIM9_9CLOT</name>
<feature type="transmembrane region" description="Helical" evidence="1">
    <location>
        <begin position="254"/>
        <end position="273"/>
    </location>
</feature>
<dbReference type="EMBL" id="VUMD01000002">
    <property type="protein sequence ID" value="MSS35532.1"/>
    <property type="molecule type" value="Genomic_DNA"/>
</dbReference>
<dbReference type="GO" id="GO:0005886">
    <property type="term" value="C:plasma membrane"/>
    <property type="evidence" value="ECO:0007669"/>
    <property type="project" value="TreeGrafter"/>
</dbReference>
<dbReference type="PANTHER" id="PTHR32502:SF23">
    <property type="entry name" value="TRANSPORT PROTEIN, PTS SYSTEM"/>
    <property type="match status" value="1"/>
</dbReference>
<dbReference type="RefSeq" id="WP_154470940.1">
    <property type="nucleotide sequence ID" value="NZ_DBEWUL010000120.1"/>
</dbReference>
<dbReference type="PANTHER" id="PTHR32502">
    <property type="entry name" value="N-ACETYLGALACTOSAMINE PERMEASE II COMPONENT-RELATED"/>
    <property type="match status" value="1"/>
</dbReference>
<evidence type="ECO:0000313" key="2">
    <source>
        <dbReference type="EMBL" id="MSS35532.1"/>
    </source>
</evidence>
<keyword evidence="1" id="KW-1133">Transmembrane helix</keyword>
<comment type="caution">
    <text evidence="2">The sequence shown here is derived from an EMBL/GenBank/DDBJ whole genome shotgun (WGS) entry which is preliminary data.</text>
</comment>
<feature type="transmembrane region" description="Helical" evidence="1">
    <location>
        <begin position="145"/>
        <end position="165"/>
    </location>
</feature>
<dbReference type="PROSITE" id="PS51108">
    <property type="entry name" value="PTS_EIID"/>
    <property type="match status" value="1"/>
</dbReference>
<keyword evidence="1" id="KW-0812">Transmembrane</keyword>
<protein>
    <submittedName>
        <fullName evidence="2">PTS system mannose/fructose/sorbose family transporter subunit IID</fullName>
    </submittedName>
</protein>
<dbReference type="InterPro" id="IPR050303">
    <property type="entry name" value="GatZ_KbaZ_carbometab"/>
</dbReference>